<dbReference type="InterPro" id="IPR011010">
    <property type="entry name" value="DNA_brk_join_enz"/>
</dbReference>
<dbReference type="KEGG" id="nag:AArcMg_1511"/>
<keyword evidence="2" id="KW-0233">DNA recombination</keyword>
<dbReference type="PROSITE" id="PS51900">
    <property type="entry name" value="CB"/>
    <property type="match status" value="1"/>
</dbReference>
<name>A0A346PPS9_9EURY</name>
<evidence type="ECO:0000256" key="3">
    <source>
        <dbReference type="PROSITE-ProRule" id="PRU01248"/>
    </source>
</evidence>
<evidence type="ECO:0000256" key="4">
    <source>
        <dbReference type="SAM" id="MobiDB-lite"/>
    </source>
</evidence>
<evidence type="ECO:0000313" key="7">
    <source>
        <dbReference type="Proteomes" id="UP000258613"/>
    </source>
</evidence>
<keyword evidence="1 3" id="KW-0238">DNA-binding</keyword>
<reference evidence="7" key="1">
    <citation type="submission" date="2018-02" db="EMBL/GenBank/DDBJ databases">
        <title>Phenotypic and genomic properties of facultatively anaerobic sulfur-reducing natronoarchaea from hypersaline soda lakes.</title>
        <authorList>
            <person name="Sorokin D.Y."/>
            <person name="Kublanov I.V."/>
            <person name="Roman P."/>
            <person name="Sinninghe Damste J.S."/>
            <person name="Golyshin P.N."/>
            <person name="Rojo D."/>
            <person name="Ciordia S."/>
            <person name="Mena M.D.C."/>
            <person name="Ferrer M."/>
            <person name="Messina E."/>
            <person name="Smedile F."/>
            <person name="La Spada G."/>
            <person name="La Cono V."/>
            <person name="Yakimov M.M."/>
        </authorList>
    </citation>
    <scope>NUCLEOTIDE SEQUENCE [LARGE SCALE GENOMIC DNA]</scope>
    <source>
        <strain evidence="7">AArc-Mg</strain>
    </source>
</reference>
<keyword evidence="7" id="KW-1185">Reference proteome</keyword>
<accession>A0A346PPS9</accession>
<dbReference type="RefSeq" id="WP_228443505.1">
    <property type="nucleotide sequence ID" value="NZ_CP027033.1"/>
</dbReference>
<evidence type="ECO:0000256" key="2">
    <source>
        <dbReference type="ARBA" id="ARBA00023172"/>
    </source>
</evidence>
<dbReference type="GO" id="GO:0006310">
    <property type="term" value="P:DNA recombination"/>
    <property type="evidence" value="ECO:0007669"/>
    <property type="project" value="UniProtKB-KW"/>
</dbReference>
<dbReference type="AlphaFoldDB" id="A0A346PPS9"/>
<evidence type="ECO:0000256" key="1">
    <source>
        <dbReference type="ARBA" id="ARBA00023125"/>
    </source>
</evidence>
<dbReference type="EMBL" id="CP027033">
    <property type="protein sequence ID" value="AXR81524.1"/>
    <property type="molecule type" value="Genomic_DNA"/>
</dbReference>
<dbReference type="GO" id="GO:0003677">
    <property type="term" value="F:DNA binding"/>
    <property type="evidence" value="ECO:0007669"/>
    <property type="project" value="UniProtKB-UniRule"/>
</dbReference>
<dbReference type="InterPro" id="IPR013762">
    <property type="entry name" value="Integrase-like_cat_sf"/>
</dbReference>
<dbReference type="Proteomes" id="UP000258613">
    <property type="component" value="Chromosome"/>
</dbReference>
<evidence type="ECO:0000313" key="6">
    <source>
        <dbReference type="EMBL" id="AXR81524.1"/>
    </source>
</evidence>
<evidence type="ECO:0000259" key="5">
    <source>
        <dbReference type="PROSITE" id="PS51900"/>
    </source>
</evidence>
<dbReference type="Gene3D" id="1.10.443.10">
    <property type="entry name" value="Intergrase catalytic core"/>
    <property type="match status" value="1"/>
</dbReference>
<dbReference type="InterPro" id="IPR044068">
    <property type="entry name" value="CB"/>
</dbReference>
<organism evidence="6 7">
    <name type="scientific">Natrarchaeobaculum sulfurireducens</name>
    <dbReference type="NCBI Taxonomy" id="2044521"/>
    <lineage>
        <taxon>Archaea</taxon>
        <taxon>Methanobacteriati</taxon>
        <taxon>Methanobacteriota</taxon>
        <taxon>Stenosarchaea group</taxon>
        <taxon>Halobacteria</taxon>
        <taxon>Halobacteriales</taxon>
        <taxon>Natrialbaceae</taxon>
        <taxon>Natrarchaeobaculum</taxon>
    </lineage>
</organism>
<protein>
    <submittedName>
        <fullName evidence="6">Phage integrase/site-specific recombinase</fullName>
    </submittedName>
</protein>
<gene>
    <name evidence="6" type="ORF">AArcMg_1511</name>
</gene>
<dbReference type="GO" id="GO:0015074">
    <property type="term" value="P:DNA integration"/>
    <property type="evidence" value="ECO:0007669"/>
    <property type="project" value="InterPro"/>
</dbReference>
<dbReference type="InterPro" id="IPR010998">
    <property type="entry name" value="Integrase_recombinase_N"/>
</dbReference>
<dbReference type="Gene3D" id="1.10.150.130">
    <property type="match status" value="1"/>
</dbReference>
<dbReference type="SUPFAM" id="SSF56349">
    <property type="entry name" value="DNA breaking-rejoining enzymes"/>
    <property type="match status" value="1"/>
</dbReference>
<feature type="domain" description="Core-binding (CB)" evidence="5">
    <location>
        <begin position="48"/>
        <end position="131"/>
    </location>
</feature>
<sequence>MDQPPEFCNRGLVHSLLASLVADRTAWAAATGPTEPMRLWDYTMIETMSPHEAVVEYLEDRKTDLSDTSHENHRYRCQRFLEWADEYGLESMDELTGRKLHDFKTWRAEDVAVITLKHQLGTVRQFIEFCERIDVAPQGVHERLVLPEVGIDDEVRTDKLSPEEADAILDYCERFEYATLRHALFYTLWHTGIRTSTLRAFDLDDYHGDYVEAVHRSSTPLKNGGRSEREINLIGDVTDVLDDYIEMHHPKVEDDEERMPLFGTSEGRIYKTTVQRNVYTLTRPCHYTNRCPHNREIDECEATSYNTASKCPSSVSPHAVRRGAITAHRNANVPKEIASDRMDVSGAVLDKHYDQASQTERRERRKEFLENI</sequence>
<proteinExistence type="predicted"/>
<dbReference type="GeneID" id="37641997"/>
<dbReference type="CDD" id="cd00397">
    <property type="entry name" value="DNA_BRE_C"/>
    <property type="match status" value="1"/>
</dbReference>
<feature type="region of interest" description="Disordered" evidence="4">
    <location>
        <begin position="353"/>
        <end position="372"/>
    </location>
</feature>